<organism evidence="1">
    <name type="scientific">Cacopsylla melanoneura</name>
    <dbReference type="NCBI Taxonomy" id="428564"/>
    <lineage>
        <taxon>Eukaryota</taxon>
        <taxon>Metazoa</taxon>
        <taxon>Ecdysozoa</taxon>
        <taxon>Arthropoda</taxon>
        <taxon>Hexapoda</taxon>
        <taxon>Insecta</taxon>
        <taxon>Pterygota</taxon>
        <taxon>Neoptera</taxon>
        <taxon>Paraneoptera</taxon>
        <taxon>Hemiptera</taxon>
        <taxon>Sternorrhyncha</taxon>
        <taxon>Psylloidea</taxon>
        <taxon>Psyllidae</taxon>
        <taxon>Psyllinae</taxon>
        <taxon>Cacopsylla</taxon>
    </lineage>
</organism>
<dbReference type="EMBL" id="HBUF01203082">
    <property type="protein sequence ID" value="CAG6662619.1"/>
    <property type="molecule type" value="Transcribed_RNA"/>
</dbReference>
<reference evidence="1" key="1">
    <citation type="submission" date="2021-05" db="EMBL/GenBank/DDBJ databases">
        <authorList>
            <person name="Alioto T."/>
            <person name="Alioto T."/>
            <person name="Gomez Garrido J."/>
        </authorList>
    </citation>
    <scope>NUCLEOTIDE SEQUENCE</scope>
</reference>
<accession>A0A8D8S3L2</accession>
<dbReference type="AlphaFoldDB" id="A0A8D8S3L2"/>
<sequence length="172" mass="19998">MTLTFDTIRTLLRRKLEYATVIWAPKDQSHMKKLEQIQARFARVLFLKYNGFYPAYPAAISYKLLIEHLCIGSLEARRNLYKLMFVHNLTSNNITCPGLIEKIQIRVPIISLRIRPEHTNYFHIPHNCSPAYLESPLISSLICFNAYSPSLDLAENVNLYKQKCREILNIGL</sequence>
<proteinExistence type="predicted"/>
<name>A0A8D8S3L2_9HEMI</name>
<evidence type="ECO:0000313" key="1">
    <source>
        <dbReference type="EMBL" id="CAG6662619.1"/>
    </source>
</evidence>
<protein>
    <submittedName>
        <fullName evidence="1">Uncharacterized protein</fullName>
    </submittedName>
</protein>